<reference evidence="1" key="2">
    <citation type="submission" date="2020-09" db="EMBL/GenBank/DDBJ databases">
        <authorList>
            <person name="Sun Q."/>
            <person name="Ohkuma M."/>
        </authorList>
    </citation>
    <scope>NUCLEOTIDE SEQUENCE</scope>
    <source>
        <strain evidence="1">JCM 30804</strain>
    </source>
</reference>
<dbReference type="EMBL" id="BMPZ01000006">
    <property type="protein sequence ID" value="GGI85906.1"/>
    <property type="molecule type" value="Genomic_DNA"/>
</dbReference>
<keyword evidence="2" id="KW-1185">Reference proteome</keyword>
<sequence>MAFVNLMLDSSRSDAQKSEAKEIAWATLAPPCGNDLQLIQQDVVAGVAHLLCIDEEFYTVIRPEIAANGLELVIVAASGVNSVKHVSAIHAKAKADGFKSVRIHTKHPDAFLRMGRDLGYERAETIIRAEL</sequence>
<protein>
    <submittedName>
        <fullName evidence="1">Uncharacterized protein</fullName>
    </submittedName>
</protein>
<organism evidence="1 2">
    <name type="scientific">Shewanella gelidii</name>
    <dbReference type="NCBI Taxonomy" id="1642821"/>
    <lineage>
        <taxon>Bacteria</taxon>
        <taxon>Pseudomonadati</taxon>
        <taxon>Pseudomonadota</taxon>
        <taxon>Gammaproteobacteria</taxon>
        <taxon>Alteromonadales</taxon>
        <taxon>Shewanellaceae</taxon>
        <taxon>Shewanella</taxon>
    </lineage>
</organism>
<evidence type="ECO:0000313" key="1">
    <source>
        <dbReference type="EMBL" id="GGI85906.1"/>
    </source>
</evidence>
<dbReference type="RefSeq" id="WP_229779850.1">
    <property type="nucleotide sequence ID" value="NZ_BMPZ01000006.1"/>
</dbReference>
<dbReference type="AlphaFoldDB" id="A0A917JTZ1"/>
<dbReference type="Proteomes" id="UP000613743">
    <property type="component" value="Unassembled WGS sequence"/>
</dbReference>
<evidence type="ECO:0000313" key="2">
    <source>
        <dbReference type="Proteomes" id="UP000613743"/>
    </source>
</evidence>
<comment type="caution">
    <text evidence="1">The sequence shown here is derived from an EMBL/GenBank/DDBJ whole genome shotgun (WGS) entry which is preliminary data.</text>
</comment>
<reference evidence="1" key="1">
    <citation type="journal article" date="2014" name="Int. J. Syst. Evol. Microbiol.">
        <title>Complete genome sequence of Corynebacterium casei LMG S-19264T (=DSM 44701T), isolated from a smear-ripened cheese.</title>
        <authorList>
            <consortium name="US DOE Joint Genome Institute (JGI-PGF)"/>
            <person name="Walter F."/>
            <person name="Albersmeier A."/>
            <person name="Kalinowski J."/>
            <person name="Ruckert C."/>
        </authorList>
    </citation>
    <scope>NUCLEOTIDE SEQUENCE</scope>
    <source>
        <strain evidence="1">JCM 30804</strain>
    </source>
</reference>
<name>A0A917JTZ1_9GAMM</name>
<accession>A0A917JTZ1</accession>
<gene>
    <name evidence="1" type="ORF">GCM10009332_24030</name>
</gene>
<proteinExistence type="predicted"/>